<evidence type="ECO:0000313" key="7">
    <source>
        <dbReference type="EMBL" id="CUG91488.1"/>
    </source>
</evidence>
<dbReference type="Proteomes" id="UP000051952">
    <property type="component" value="Unassembled WGS sequence"/>
</dbReference>
<keyword evidence="2" id="KW-0863">Zinc-finger</keyword>
<dbReference type="InterPro" id="IPR040048">
    <property type="entry name" value="ZNF277"/>
</dbReference>
<dbReference type="GO" id="GO:0008270">
    <property type="term" value="F:zinc ion binding"/>
    <property type="evidence" value="ECO:0007669"/>
    <property type="project" value="UniProtKB-KW"/>
</dbReference>
<gene>
    <name evidence="7" type="ORF">BSAL_32340</name>
</gene>
<keyword evidence="3" id="KW-0862">Zinc</keyword>
<dbReference type="PANTHER" id="PTHR13267:SF3">
    <property type="entry name" value="ZINC FINGER PROTEIN 277"/>
    <property type="match status" value="1"/>
</dbReference>
<evidence type="ECO:0000256" key="3">
    <source>
        <dbReference type="ARBA" id="ARBA00022833"/>
    </source>
</evidence>
<accession>A0A0S4JM68</accession>
<organism evidence="7 8">
    <name type="scientific">Bodo saltans</name>
    <name type="common">Flagellated protozoan</name>
    <dbReference type="NCBI Taxonomy" id="75058"/>
    <lineage>
        <taxon>Eukaryota</taxon>
        <taxon>Discoba</taxon>
        <taxon>Euglenozoa</taxon>
        <taxon>Kinetoplastea</taxon>
        <taxon>Metakinetoplastina</taxon>
        <taxon>Eubodonida</taxon>
        <taxon>Bodonidae</taxon>
        <taxon>Bodo</taxon>
    </lineage>
</organism>
<dbReference type="SUPFAM" id="SSF57667">
    <property type="entry name" value="beta-beta-alpha zinc fingers"/>
    <property type="match status" value="1"/>
</dbReference>
<dbReference type="PANTHER" id="PTHR13267">
    <property type="entry name" value="ZINC FINGER PROTEIN 277"/>
    <property type="match status" value="1"/>
</dbReference>
<keyword evidence="1" id="KW-0479">Metal-binding</keyword>
<dbReference type="InterPro" id="IPR036236">
    <property type="entry name" value="Znf_C2H2_sf"/>
</dbReference>
<evidence type="ECO:0000256" key="2">
    <source>
        <dbReference type="ARBA" id="ARBA00022771"/>
    </source>
</evidence>
<dbReference type="OMA" id="DFPMVPT"/>
<dbReference type="AlphaFoldDB" id="A0A0S4JM68"/>
<proteinExistence type="inferred from homology"/>
<evidence type="ECO:0000256" key="4">
    <source>
        <dbReference type="ARBA" id="ARBA00034119"/>
    </source>
</evidence>
<evidence type="ECO:0000313" key="8">
    <source>
        <dbReference type="Proteomes" id="UP000051952"/>
    </source>
</evidence>
<protein>
    <submittedName>
        <fullName evidence="7">Zinc finger protein, putative</fullName>
    </submittedName>
</protein>
<dbReference type="PROSITE" id="PS00028">
    <property type="entry name" value="ZINC_FINGER_C2H2_1"/>
    <property type="match status" value="1"/>
</dbReference>
<dbReference type="Pfam" id="PF12756">
    <property type="entry name" value="zf-C2H2_2"/>
    <property type="match status" value="1"/>
</dbReference>
<dbReference type="InterPro" id="IPR041661">
    <property type="entry name" value="ZN622/Rei1/Reh1_Znf-C2H2"/>
</dbReference>
<feature type="compositionally biased region" description="Acidic residues" evidence="5">
    <location>
        <begin position="156"/>
        <end position="165"/>
    </location>
</feature>
<dbReference type="SMART" id="SM00355">
    <property type="entry name" value="ZnF_C2H2"/>
    <property type="match status" value="4"/>
</dbReference>
<feature type="region of interest" description="Disordered" evidence="5">
    <location>
        <begin position="155"/>
        <end position="180"/>
    </location>
</feature>
<feature type="domain" description="C2H2-type" evidence="6">
    <location>
        <begin position="44"/>
        <end position="65"/>
    </location>
</feature>
<comment type="similarity">
    <text evidence="4">Belongs to the ZNF277 family.</text>
</comment>
<dbReference type="VEuPathDB" id="TriTrypDB:BSAL_32340"/>
<dbReference type="InterPro" id="IPR013087">
    <property type="entry name" value="Znf_C2H2_type"/>
</dbReference>
<name>A0A0S4JM68_BODSA</name>
<dbReference type="EMBL" id="CYKH01001931">
    <property type="protein sequence ID" value="CUG91488.1"/>
    <property type="molecule type" value="Genomic_DNA"/>
</dbReference>
<keyword evidence="8" id="KW-1185">Reference proteome</keyword>
<evidence type="ECO:0000256" key="1">
    <source>
        <dbReference type="ARBA" id="ARBA00022723"/>
    </source>
</evidence>
<evidence type="ECO:0000256" key="5">
    <source>
        <dbReference type="SAM" id="MobiDB-lite"/>
    </source>
</evidence>
<reference evidence="8" key="1">
    <citation type="submission" date="2015-09" db="EMBL/GenBank/DDBJ databases">
        <authorList>
            <consortium name="Pathogen Informatics"/>
        </authorList>
    </citation>
    <scope>NUCLEOTIDE SEQUENCE [LARGE SCALE GENOMIC DNA]</scope>
    <source>
        <strain evidence="8">Lake Konstanz</strain>
    </source>
</reference>
<evidence type="ECO:0000259" key="6">
    <source>
        <dbReference type="PROSITE" id="PS00028"/>
    </source>
</evidence>
<sequence length="335" mass="37213">MILKIQSDDPPYMATSLPASSTLKGVCQKILRRHNQSDIEVFQCIVCNNQMKGSDALMVHLLEFHCVKIEHFDDVGDLDGMLGYLRSKIHKGVRDTELTETSAQDDSTLLSCPVCDTSCRGVVDFKDHLEVESHQEWKRATIPSLVNFSALPVVDESSDDDDDAEATNAVTGDDHVDEDDVDGDVDEDDAGKTICLYCSAQVALNGPLEAHLVDAHQLHLPAYVKSHADVISDEYALIRMANYVRECHESLKCPVASCGFSCSAAAEWSSHISSSAHFFPEVAPQDDRYLIPRVPGDMLISYLMECTWLDDDESEQYPMVDTLAQQAKKQRERNA</sequence>